<accession>W0ACU0</accession>
<keyword evidence="3" id="KW-1185">Reference proteome</keyword>
<dbReference type="KEGG" id="ssan:NX02_20310"/>
<proteinExistence type="predicted"/>
<dbReference type="Gene3D" id="3.90.180.10">
    <property type="entry name" value="Medium-chain alcohol dehydrogenases, catalytic domain"/>
    <property type="match status" value="1"/>
</dbReference>
<dbReference type="eggNOG" id="COG0604">
    <property type="taxonomic scope" value="Bacteria"/>
</dbReference>
<dbReference type="PATRIC" id="fig|1123269.5.peg.3968"/>
<dbReference type="GO" id="GO:0016491">
    <property type="term" value="F:oxidoreductase activity"/>
    <property type="evidence" value="ECO:0007669"/>
    <property type="project" value="TreeGrafter"/>
</dbReference>
<feature type="domain" description="Alcohol dehydrogenase-like C-terminal" evidence="1">
    <location>
        <begin position="2"/>
        <end position="124"/>
    </location>
</feature>
<dbReference type="HOGENOM" id="CLU_026673_19_3_5"/>
<dbReference type="Gene3D" id="3.40.50.720">
    <property type="entry name" value="NAD(P)-binding Rossmann-like Domain"/>
    <property type="match status" value="1"/>
</dbReference>
<evidence type="ECO:0000259" key="1">
    <source>
        <dbReference type="Pfam" id="PF00107"/>
    </source>
</evidence>
<dbReference type="AlphaFoldDB" id="W0ACU0"/>
<dbReference type="InterPro" id="IPR036291">
    <property type="entry name" value="NAD(P)-bd_dom_sf"/>
</dbReference>
<dbReference type="STRING" id="1123269.NX02_20310"/>
<sequence length="171" mass="17976">MGIALIQLAKLAGARVIATVSGRERADRLLRLGLDAAIDHRAENVADAVRRLTDGAGADLVVDPVGGHTLPASLASLKPHGRLVFVGNAGGGELTLDLWPAMMANLSLTGVFMGAEFDKETVYQNVAGLLAQAARGEIDVVIDRRFALAEAAQAHRYIAENQGFGRVLLIA</sequence>
<dbReference type="InterPro" id="IPR013149">
    <property type="entry name" value="ADH-like_C"/>
</dbReference>
<dbReference type="Proteomes" id="UP000018851">
    <property type="component" value="Chromosome"/>
</dbReference>
<dbReference type="InterPro" id="IPR051397">
    <property type="entry name" value="Zn-ADH-like_protein"/>
</dbReference>
<reference evidence="2 3" key="1">
    <citation type="submission" date="2013-07" db="EMBL/GenBank/DDBJ databases">
        <title>Completed genome of Sphingomonas sanxanigenens NX02.</title>
        <authorList>
            <person name="Ma T."/>
            <person name="Huang H."/>
            <person name="Wu M."/>
            <person name="Li X."/>
            <person name="Li G."/>
        </authorList>
    </citation>
    <scope>NUCLEOTIDE SEQUENCE [LARGE SCALE GENOMIC DNA]</scope>
    <source>
        <strain evidence="2 3">NX02</strain>
    </source>
</reference>
<name>W0ACU0_9SPHN</name>
<dbReference type="PANTHER" id="PTHR43677:SF4">
    <property type="entry name" value="QUINONE OXIDOREDUCTASE-LIKE PROTEIN 2"/>
    <property type="match status" value="1"/>
</dbReference>
<dbReference type="EMBL" id="CP006644">
    <property type="protein sequence ID" value="AHE55719.1"/>
    <property type="molecule type" value="Genomic_DNA"/>
</dbReference>
<evidence type="ECO:0000313" key="2">
    <source>
        <dbReference type="EMBL" id="AHE55719.1"/>
    </source>
</evidence>
<organism evidence="2 3">
    <name type="scientific">Sphingomonas sanxanigenens DSM 19645 = NX02</name>
    <dbReference type="NCBI Taxonomy" id="1123269"/>
    <lineage>
        <taxon>Bacteria</taxon>
        <taxon>Pseudomonadati</taxon>
        <taxon>Pseudomonadota</taxon>
        <taxon>Alphaproteobacteria</taxon>
        <taxon>Sphingomonadales</taxon>
        <taxon>Sphingomonadaceae</taxon>
        <taxon>Sphingomonas</taxon>
    </lineage>
</organism>
<evidence type="ECO:0000313" key="3">
    <source>
        <dbReference type="Proteomes" id="UP000018851"/>
    </source>
</evidence>
<protein>
    <recommendedName>
        <fullName evidence="1">Alcohol dehydrogenase-like C-terminal domain-containing protein</fullName>
    </recommendedName>
</protein>
<dbReference type="PANTHER" id="PTHR43677">
    <property type="entry name" value="SHORT-CHAIN DEHYDROGENASE/REDUCTASE"/>
    <property type="match status" value="1"/>
</dbReference>
<dbReference type="SUPFAM" id="SSF51735">
    <property type="entry name" value="NAD(P)-binding Rossmann-fold domains"/>
    <property type="match status" value="1"/>
</dbReference>
<gene>
    <name evidence="2" type="ORF">NX02_20310</name>
</gene>
<dbReference type="Pfam" id="PF00107">
    <property type="entry name" value="ADH_zinc_N"/>
    <property type="match status" value="1"/>
</dbReference>